<evidence type="ECO:0000256" key="5">
    <source>
        <dbReference type="ARBA" id="ARBA00023125"/>
    </source>
</evidence>
<dbReference type="Gene3D" id="1.10.10.10">
    <property type="entry name" value="Winged helix-like DNA-binding domain superfamily/Winged helix DNA-binding domain"/>
    <property type="match status" value="1"/>
</dbReference>
<dbReference type="Gene3D" id="3.30.1490.190">
    <property type="match status" value="1"/>
</dbReference>
<feature type="binding site" evidence="7">
    <location>
        <position position="215"/>
    </location>
    <ligand>
        <name>Zn(2+)</name>
        <dbReference type="ChEBI" id="CHEBI:29105"/>
    </ligand>
</feature>
<dbReference type="InterPro" id="IPR043135">
    <property type="entry name" value="Fur_C"/>
</dbReference>
<dbReference type="PANTHER" id="PTHR33202">
    <property type="entry name" value="ZINC UPTAKE REGULATION PROTEIN"/>
    <property type="match status" value="1"/>
</dbReference>
<dbReference type="InterPro" id="IPR036390">
    <property type="entry name" value="WH_DNA-bd_sf"/>
</dbReference>
<evidence type="ECO:0000313" key="10">
    <source>
        <dbReference type="Proteomes" id="UP000002700"/>
    </source>
</evidence>
<dbReference type="HOGENOM" id="CLU_1275716_0_0_4"/>
<keyword evidence="4" id="KW-0805">Transcription regulation</keyword>
<dbReference type="GO" id="GO:1900376">
    <property type="term" value="P:regulation of secondary metabolite biosynthetic process"/>
    <property type="evidence" value="ECO:0007669"/>
    <property type="project" value="TreeGrafter"/>
</dbReference>
<evidence type="ECO:0000313" key="9">
    <source>
        <dbReference type="EMBL" id="ABA50199.1"/>
    </source>
</evidence>
<keyword evidence="2" id="KW-0678">Repressor</keyword>
<dbReference type="GO" id="GO:0008270">
    <property type="term" value="F:zinc ion binding"/>
    <property type="evidence" value="ECO:0007669"/>
    <property type="project" value="TreeGrafter"/>
</dbReference>
<dbReference type="CDD" id="cd07153">
    <property type="entry name" value="Fur_like"/>
    <property type="match status" value="1"/>
</dbReference>
<feature type="compositionally biased region" description="Basic and acidic residues" evidence="8">
    <location>
        <begin position="59"/>
        <end position="87"/>
    </location>
</feature>
<protein>
    <submittedName>
        <fullName evidence="9">Transcriptional regulator np20</fullName>
    </submittedName>
</protein>
<dbReference type="PANTHER" id="PTHR33202:SF6">
    <property type="entry name" value="ZINC UPTAKE REGULATION PROTEIN"/>
    <property type="match status" value="1"/>
</dbReference>
<evidence type="ECO:0000256" key="4">
    <source>
        <dbReference type="ARBA" id="ARBA00023015"/>
    </source>
</evidence>
<dbReference type="GO" id="GO:0000976">
    <property type="term" value="F:transcription cis-regulatory region binding"/>
    <property type="evidence" value="ECO:0007669"/>
    <property type="project" value="TreeGrafter"/>
</dbReference>
<proteinExistence type="inferred from homology"/>
<evidence type="ECO:0000256" key="3">
    <source>
        <dbReference type="ARBA" id="ARBA00022833"/>
    </source>
</evidence>
<feature type="binding site" evidence="7">
    <location>
        <position position="255"/>
    </location>
    <ligand>
        <name>Zn(2+)</name>
        <dbReference type="ChEBI" id="CHEBI:29105"/>
    </ligand>
</feature>
<evidence type="ECO:0000256" key="1">
    <source>
        <dbReference type="ARBA" id="ARBA00007957"/>
    </source>
</evidence>
<comment type="cofactor">
    <cofactor evidence="7">
        <name>Zn(2+)</name>
        <dbReference type="ChEBI" id="CHEBI:29105"/>
    </cofactor>
    <text evidence="7">Binds 1 zinc ion per subunit.</text>
</comment>
<reference evidence="9 10" key="1">
    <citation type="submission" date="2005-09" db="EMBL/GenBank/DDBJ databases">
        <authorList>
            <person name="Woods D.E."/>
            <person name="Nierman W.C."/>
        </authorList>
    </citation>
    <scope>NUCLEOTIDE SEQUENCE [LARGE SCALE GENOMIC DNA]</scope>
    <source>
        <strain evidence="9 10">1710b</strain>
    </source>
</reference>
<dbReference type="Pfam" id="PF01475">
    <property type="entry name" value="FUR"/>
    <property type="match status" value="1"/>
</dbReference>
<feature type="binding site" evidence="7">
    <location>
        <position position="218"/>
    </location>
    <ligand>
        <name>Zn(2+)</name>
        <dbReference type="ChEBI" id="CHEBI:29105"/>
    </ligand>
</feature>
<dbReference type="InterPro" id="IPR002481">
    <property type="entry name" value="FUR"/>
</dbReference>
<sequence>MPRPSGSRPSPAVSLVSPIRYMSCRRPPKRAFARLPIICSIFERMIDHEAGTVKPGNRGFDDAPPHRDGGRPGRNKGDGRVRTEDRPQGGAGMRRARIRYIITLSPRRPVRTMASTHSLAARLSRADAFAAEHGLAWTPLRRQVYERVLAAGRPIGAYDLLTELEPQRGRVPPTTVYRALEFLVEHGFIHRIESKNAFIACCEIGKPHEGQFLICEACGDTVEIPGGDLAKQLSSSPPAHGFEVHRQVVELTGLCGQCKTKHAHHG</sequence>
<organism evidence="9 10">
    <name type="scientific">Burkholderia pseudomallei (strain 1710b)</name>
    <dbReference type="NCBI Taxonomy" id="320372"/>
    <lineage>
        <taxon>Bacteria</taxon>
        <taxon>Pseudomonadati</taxon>
        <taxon>Pseudomonadota</taxon>
        <taxon>Betaproteobacteria</taxon>
        <taxon>Burkholderiales</taxon>
        <taxon>Burkholderiaceae</taxon>
        <taxon>Burkholderia</taxon>
        <taxon>pseudomallei group</taxon>
    </lineage>
</organism>
<dbReference type="Proteomes" id="UP000002700">
    <property type="component" value="Chromosome I"/>
</dbReference>
<evidence type="ECO:0000256" key="7">
    <source>
        <dbReference type="PIRSR" id="PIRSR602481-1"/>
    </source>
</evidence>
<keyword evidence="3 7" id="KW-0862">Zinc</keyword>
<dbReference type="GO" id="GO:0003700">
    <property type="term" value="F:DNA-binding transcription factor activity"/>
    <property type="evidence" value="ECO:0007669"/>
    <property type="project" value="InterPro"/>
</dbReference>
<evidence type="ECO:0000256" key="6">
    <source>
        <dbReference type="ARBA" id="ARBA00023163"/>
    </source>
</evidence>
<evidence type="ECO:0000256" key="8">
    <source>
        <dbReference type="SAM" id="MobiDB-lite"/>
    </source>
</evidence>
<dbReference type="EMBL" id="CP000124">
    <property type="protein sequence ID" value="ABA50199.1"/>
    <property type="molecule type" value="Genomic_DNA"/>
</dbReference>
<keyword evidence="5" id="KW-0238">DNA-binding</keyword>
<name>Q3JVG1_BURP1</name>
<gene>
    <name evidence="9" type="primary">np20</name>
    <name evidence="9" type="ordered locus">BURPS1710b_1030</name>
</gene>
<keyword evidence="7" id="KW-0479">Metal-binding</keyword>
<comment type="similarity">
    <text evidence="1">Belongs to the Fur family.</text>
</comment>
<dbReference type="InterPro" id="IPR036388">
    <property type="entry name" value="WH-like_DNA-bd_sf"/>
</dbReference>
<dbReference type="GO" id="GO:0045892">
    <property type="term" value="P:negative regulation of DNA-templated transcription"/>
    <property type="evidence" value="ECO:0007669"/>
    <property type="project" value="TreeGrafter"/>
</dbReference>
<dbReference type="EnsemblBacteria" id="ABA50199">
    <property type="protein sequence ID" value="ABA50199"/>
    <property type="gene ID" value="BURPS1710b_1030"/>
</dbReference>
<keyword evidence="6" id="KW-0804">Transcription</keyword>
<dbReference type="SUPFAM" id="SSF46785">
    <property type="entry name" value="Winged helix' DNA-binding domain"/>
    <property type="match status" value="1"/>
</dbReference>
<evidence type="ECO:0000256" key="2">
    <source>
        <dbReference type="ARBA" id="ARBA00022491"/>
    </source>
</evidence>
<feature type="binding site" evidence="7">
    <location>
        <position position="258"/>
    </location>
    <ligand>
        <name>Zn(2+)</name>
        <dbReference type="ChEBI" id="CHEBI:29105"/>
    </ligand>
</feature>
<dbReference type="KEGG" id="bpm:BURPS1710b_1030"/>
<accession>Q3JVG1</accession>
<dbReference type="GO" id="GO:0005829">
    <property type="term" value="C:cytosol"/>
    <property type="evidence" value="ECO:0007669"/>
    <property type="project" value="TreeGrafter"/>
</dbReference>
<feature type="region of interest" description="Disordered" evidence="8">
    <location>
        <begin position="51"/>
        <end position="92"/>
    </location>
</feature>
<dbReference type="AlphaFoldDB" id="Q3JVG1"/>